<proteinExistence type="inferred from homology"/>
<reference evidence="4 5" key="1">
    <citation type="submission" date="2019-02" db="EMBL/GenBank/DDBJ databases">
        <title>Pedobacter sp. nov., a novel speices isolated from soil of pinguins habitat in Antarcitica.</title>
        <authorList>
            <person name="He R.-H."/>
        </authorList>
    </citation>
    <scope>NUCLEOTIDE SEQUENCE [LARGE SCALE GENOMIC DNA]</scope>
    <source>
        <strain evidence="4 5">E01020</strain>
    </source>
</reference>
<name>A0A4R5MPQ5_9SPHI</name>
<dbReference type="RefSeq" id="WP_133260776.1">
    <property type="nucleotide sequence ID" value="NZ_SJCY01000001.1"/>
</dbReference>
<organism evidence="4 5">
    <name type="scientific">Pedobacter changchengzhani</name>
    <dbReference type="NCBI Taxonomy" id="2529274"/>
    <lineage>
        <taxon>Bacteria</taxon>
        <taxon>Pseudomonadati</taxon>
        <taxon>Bacteroidota</taxon>
        <taxon>Sphingobacteriia</taxon>
        <taxon>Sphingobacteriales</taxon>
        <taxon>Sphingobacteriaceae</taxon>
        <taxon>Pedobacter</taxon>
    </lineage>
</organism>
<dbReference type="EMBL" id="SJCY01000001">
    <property type="protein sequence ID" value="TDG37688.1"/>
    <property type="molecule type" value="Genomic_DNA"/>
</dbReference>
<dbReference type="AlphaFoldDB" id="A0A4R5MPQ5"/>
<keyword evidence="2" id="KW-0808">Transferase</keyword>
<dbReference type="InterPro" id="IPR000863">
    <property type="entry name" value="Sulfotransferase_dom"/>
</dbReference>
<dbReference type="Pfam" id="PF00685">
    <property type="entry name" value="Sulfotransfer_1"/>
    <property type="match status" value="1"/>
</dbReference>
<evidence type="ECO:0000256" key="1">
    <source>
        <dbReference type="ARBA" id="ARBA00005771"/>
    </source>
</evidence>
<gene>
    <name evidence="4" type="ORF">EZJ43_00925</name>
</gene>
<dbReference type="PANTHER" id="PTHR11783">
    <property type="entry name" value="SULFOTRANSFERASE SULT"/>
    <property type="match status" value="1"/>
</dbReference>
<sequence>MLNKQVKPIWLSSYPKSGNTWVGLFLSVLIKQIELDINNSGFENIISARNIMDSTLGINSSLLPEKDYLSYRSALYHTWMQQFTDRDYLLFKVHDACKIDDMVLFPQHITRGVVYIMRNPFDMAASWANHSSISIEKAVSDICDPNARLAGNKRKLNIQISQYMGTWSNHVESWLSVHGDNMLVVKYEELLANGFVEFSKILDYIGLSFSKEEIEEAILKTSFKNIQDQEKITKFKAAPKIDRFFRAGKVGGWRNEITMEQANTIIDCNYDTLLKFNYIDEQRNILV</sequence>
<evidence type="ECO:0000256" key="2">
    <source>
        <dbReference type="ARBA" id="ARBA00022679"/>
    </source>
</evidence>
<dbReference type="SUPFAM" id="SSF52540">
    <property type="entry name" value="P-loop containing nucleoside triphosphate hydrolases"/>
    <property type="match status" value="1"/>
</dbReference>
<keyword evidence="5" id="KW-1185">Reference proteome</keyword>
<accession>A0A4R5MPQ5</accession>
<evidence type="ECO:0000313" key="5">
    <source>
        <dbReference type="Proteomes" id="UP000295668"/>
    </source>
</evidence>
<evidence type="ECO:0000259" key="3">
    <source>
        <dbReference type="Pfam" id="PF00685"/>
    </source>
</evidence>
<evidence type="ECO:0000313" key="4">
    <source>
        <dbReference type="EMBL" id="TDG37688.1"/>
    </source>
</evidence>
<dbReference type="OrthoDB" id="1437579at2"/>
<comment type="similarity">
    <text evidence="1">Belongs to the sulfotransferase 1 family.</text>
</comment>
<comment type="caution">
    <text evidence="4">The sequence shown here is derived from an EMBL/GenBank/DDBJ whole genome shotgun (WGS) entry which is preliminary data.</text>
</comment>
<dbReference type="InterPro" id="IPR027417">
    <property type="entry name" value="P-loop_NTPase"/>
</dbReference>
<protein>
    <recommendedName>
        <fullName evidence="3">Sulfotransferase domain-containing protein</fullName>
    </recommendedName>
</protein>
<feature type="domain" description="Sulfotransferase" evidence="3">
    <location>
        <begin position="8"/>
        <end position="265"/>
    </location>
</feature>
<dbReference type="Gene3D" id="3.40.50.300">
    <property type="entry name" value="P-loop containing nucleotide triphosphate hydrolases"/>
    <property type="match status" value="1"/>
</dbReference>
<dbReference type="GO" id="GO:0008146">
    <property type="term" value="F:sulfotransferase activity"/>
    <property type="evidence" value="ECO:0007669"/>
    <property type="project" value="InterPro"/>
</dbReference>
<dbReference type="Proteomes" id="UP000295668">
    <property type="component" value="Unassembled WGS sequence"/>
</dbReference>